<evidence type="ECO:0000256" key="2">
    <source>
        <dbReference type="SAM" id="MobiDB-lite"/>
    </source>
</evidence>
<accession>A0ABR2Z243</accession>
<sequence>MELCSICHEILLVDQEAFIEPCFHRFHFQCILKWSEVQLAASQGQEPPALACPLCKQPYTSFIYDCLNRSYRRHEFVEGESSGSIRDAASLLLSPRQRRRRSLYFQAAATEPSDRGAPISRKDGSGSGVTHLQPPLANRPAVAVWLNRELQALLLEEDIALVAQHLLGTVRALSSAGAAKRRGRPTAQISIPSKDEWLKAVADAARAYLFGSTEQFARQLWDFIASGLSVQAHDDLVFGAEPSPSAAARSGGHPWGGDRGEALQRGRDSSEASSSHSKDEDGDIASDDSEAYLSLIREASRSTAASRAVGTAHAVKFDAFEDARQASDRISGFFTPRRNALFLENWTLCGSRIL</sequence>
<dbReference type="PANTHER" id="PTHR47692">
    <property type="entry name" value="RING/U-BOX SUPERFAMILY PROTEIN"/>
    <property type="match status" value="1"/>
</dbReference>
<feature type="region of interest" description="Disordered" evidence="2">
    <location>
        <begin position="241"/>
        <end position="285"/>
    </location>
</feature>
<keyword evidence="5" id="KW-1185">Reference proteome</keyword>
<dbReference type="Proteomes" id="UP001491310">
    <property type="component" value="Unassembled WGS sequence"/>
</dbReference>
<evidence type="ECO:0000259" key="3">
    <source>
        <dbReference type="PROSITE" id="PS50089"/>
    </source>
</evidence>
<feature type="compositionally biased region" description="Basic and acidic residues" evidence="2">
    <location>
        <begin position="256"/>
        <end position="270"/>
    </location>
</feature>
<gene>
    <name evidence="4" type="ORF">WJX75_001891</name>
</gene>
<organism evidence="4 5">
    <name type="scientific">Coccomyxa subellipsoidea</name>
    <dbReference type="NCBI Taxonomy" id="248742"/>
    <lineage>
        <taxon>Eukaryota</taxon>
        <taxon>Viridiplantae</taxon>
        <taxon>Chlorophyta</taxon>
        <taxon>core chlorophytes</taxon>
        <taxon>Trebouxiophyceae</taxon>
        <taxon>Trebouxiophyceae incertae sedis</taxon>
        <taxon>Coccomyxaceae</taxon>
        <taxon>Coccomyxa</taxon>
    </lineage>
</organism>
<proteinExistence type="predicted"/>
<feature type="region of interest" description="Disordered" evidence="2">
    <location>
        <begin position="110"/>
        <end position="133"/>
    </location>
</feature>
<dbReference type="PANTHER" id="PTHR47692:SF2">
    <property type="entry name" value="ZINC FINGER RING-TYPE DOMAIN CONTAINING PROTEIN"/>
    <property type="match status" value="1"/>
</dbReference>
<keyword evidence="1" id="KW-0863">Zinc-finger</keyword>
<protein>
    <recommendedName>
        <fullName evidence="3">RING-type domain-containing protein</fullName>
    </recommendedName>
</protein>
<dbReference type="PROSITE" id="PS50089">
    <property type="entry name" value="ZF_RING_2"/>
    <property type="match status" value="1"/>
</dbReference>
<dbReference type="Gene3D" id="3.30.40.10">
    <property type="entry name" value="Zinc/RING finger domain, C3HC4 (zinc finger)"/>
    <property type="match status" value="1"/>
</dbReference>
<keyword evidence="1" id="KW-0862">Zinc</keyword>
<dbReference type="InterPro" id="IPR013083">
    <property type="entry name" value="Znf_RING/FYVE/PHD"/>
</dbReference>
<keyword evidence="1" id="KW-0479">Metal-binding</keyword>
<evidence type="ECO:0000313" key="5">
    <source>
        <dbReference type="Proteomes" id="UP001491310"/>
    </source>
</evidence>
<name>A0ABR2Z243_9CHLO</name>
<dbReference type="EMBL" id="JALJOT010000001">
    <property type="protein sequence ID" value="KAK9918168.1"/>
    <property type="molecule type" value="Genomic_DNA"/>
</dbReference>
<dbReference type="SUPFAM" id="SSF57850">
    <property type="entry name" value="RING/U-box"/>
    <property type="match status" value="1"/>
</dbReference>
<dbReference type="InterPro" id="IPR001841">
    <property type="entry name" value="Znf_RING"/>
</dbReference>
<evidence type="ECO:0000256" key="1">
    <source>
        <dbReference type="PROSITE-ProRule" id="PRU00175"/>
    </source>
</evidence>
<dbReference type="Pfam" id="PF13639">
    <property type="entry name" value="zf-RING_2"/>
    <property type="match status" value="1"/>
</dbReference>
<evidence type="ECO:0000313" key="4">
    <source>
        <dbReference type="EMBL" id="KAK9918168.1"/>
    </source>
</evidence>
<dbReference type="SMART" id="SM00184">
    <property type="entry name" value="RING"/>
    <property type="match status" value="1"/>
</dbReference>
<reference evidence="4 5" key="1">
    <citation type="journal article" date="2024" name="Nat. Commun.">
        <title>Phylogenomics reveals the evolutionary origins of lichenization in chlorophyte algae.</title>
        <authorList>
            <person name="Puginier C."/>
            <person name="Libourel C."/>
            <person name="Otte J."/>
            <person name="Skaloud P."/>
            <person name="Haon M."/>
            <person name="Grisel S."/>
            <person name="Petersen M."/>
            <person name="Berrin J.G."/>
            <person name="Delaux P.M."/>
            <person name="Dal Grande F."/>
            <person name="Keller J."/>
        </authorList>
    </citation>
    <scope>NUCLEOTIDE SEQUENCE [LARGE SCALE GENOMIC DNA]</scope>
    <source>
        <strain evidence="4 5">SAG 216-7</strain>
    </source>
</reference>
<feature type="domain" description="RING-type" evidence="3">
    <location>
        <begin position="4"/>
        <end position="56"/>
    </location>
</feature>
<comment type="caution">
    <text evidence="4">The sequence shown here is derived from an EMBL/GenBank/DDBJ whole genome shotgun (WGS) entry which is preliminary data.</text>
</comment>